<keyword evidence="2" id="KW-1185">Reference proteome</keyword>
<organism evidence="1 2">
    <name type="scientific">Deinococcus psychrotolerans</name>
    <dbReference type="NCBI Taxonomy" id="2489213"/>
    <lineage>
        <taxon>Bacteria</taxon>
        <taxon>Thermotogati</taxon>
        <taxon>Deinococcota</taxon>
        <taxon>Deinococci</taxon>
        <taxon>Deinococcales</taxon>
        <taxon>Deinococcaceae</taxon>
        <taxon>Deinococcus</taxon>
    </lineage>
</organism>
<protein>
    <submittedName>
        <fullName evidence="1">DUF1905 domain-containing protein</fullName>
    </submittedName>
</protein>
<dbReference type="Gene3D" id="2.40.30.100">
    <property type="entry name" value="AF2212/PG0164-like"/>
    <property type="match status" value="1"/>
</dbReference>
<dbReference type="Proteomes" id="UP000276417">
    <property type="component" value="Chromosome 1"/>
</dbReference>
<name>A0A3G8Y8N4_9DEIO</name>
<dbReference type="InterPro" id="IPR037079">
    <property type="entry name" value="AF2212/PG0164-like_sf"/>
</dbReference>
<dbReference type="Pfam" id="PF08922">
    <property type="entry name" value="DUF1905"/>
    <property type="match status" value="1"/>
</dbReference>
<dbReference type="SUPFAM" id="SSF141694">
    <property type="entry name" value="AF2212/PG0164-like"/>
    <property type="match status" value="1"/>
</dbReference>
<dbReference type="EMBL" id="CP034183">
    <property type="protein sequence ID" value="AZI41728.1"/>
    <property type="molecule type" value="Genomic_DNA"/>
</dbReference>
<accession>A0A3G8Y8N4</accession>
<dbReference type="OrthoDB" id="9808666at2"/>
<dbReference type="KEGG" id="dph:EHF33_02345"/>
<dbReference type="InterPro" id="IPR015018">
    <property type="entry name" value="DUF1905"/>
</dbReference>
<reference evidence="1 2" key="1">
    <citation type="submission" date="2018-11" db="EMBL/GenBank/DDBJ databases">
        <title>Deinococcus shelandsis sp. nov., isolated from South Shetland Islands soil of Antarctica.</title>
        <authorList>
            <person name="Tian J."/>
        </authorList>
    </citation>
    <scope>NUCLEOTIDE SEQUENCE [LARGE SCALE GENOMIC DNA]</scope>
    <source>
        <strain evidence="1 2">S14-83T</strain>
    </source>
</reference>
<gene>
    <name evidence="1" type="ORF">EHF33_02345</name>
</gene>
<evidence type="ECO:0000313" key="1">
    <source>
        <dbReference type="EMBL" id="AZI41728.1"/>
    </source>
</evidence>
<sequence>MAELGRRKAAFVETRVVRLRAVDSDFSGNLNFSGEVWFWRGPAPWYFVSVPEPISQQLKAASPLVTYGWGMIPVKVELGQTVWATSLFPKEGLYLVPIKASVRASEHLSEGDEVSIRLTLRSG</sequence>
<dbReference type="AlphaFoldDB" id="A0A3G8Y8N4"/>
<evidence type="ECO:0000313" key="2">
    <source>
        <dbReference type="Proteomes" id="UP000276417"/>
    </source>
</evidence>
<proteinExistence type="predicted"/>